<dbReference type="GO" id="GO:0004984">
    <property type="term" value="F:olfactory receptor activity"/>
    <property type="evidence" value="ECO:0007669"/>
    <property type="project" value="InterPro"/>
</dbReference>
<dbReference type="Pfam" id="PF02949">
    <property type="entry name" value="7tm_6"/>
    <property type="match status" value="1"/>
</dbReference>
<gene>
    <name evidence="11" type="primary">OR5</name>
</gene>
<feature type="transmembrane region" description="Helical" evidence="10">
    <location>
        <begin position="207"/>
        <end position="226"/>
    </location>
</feature>
<keyword evidence="4 10" id="KW-0812">Transmembrane</keyword>
<keyword evidence="6 10" id="KW-1133">Transmembrane helix</keyword>
<evidence type="ECO:0000256" key="7">
    <source>
        <dbReference type="ARBA" id="ARBA00023136"/>
    </source>
</evidence>
<dbReference type="GO" id="GO:0005886">
    <property type="term" value="C:plasma membrane"/>
    <property type="evidence" value="ECO:0007669"/>
    <property type="project" value="UniProtKB-SubCell"/>
</dbReference>
<evidence type="ECO:0000256" key="3">
    <source>
        <dbReference type="ARBA" id="ARBA00022606"/>
    </source>
</evidence>
<comment type="caution">
    <text evidence="10">Lacks conserved residue(s) required for the propagation of feature annotation.</text>
</comment>
<evidence type="ECO:0000313" key="11">
    <source>
        <dbReference type="EMBL" id="QRF70968.1"/>
    </source>
</evidence>
<name>A0A889XL89_9NEOP</name>
<evidence type="ECO:0000256" key="10">
    <source>
        <dbReference type="RuleBase" id="RU351113"/>
    </source>
</evidence>
<keyword evidence="3 10" id="KW-0716">Sensory transduction</keyword>
<dbReference type="PANTHER" id="PTHR21137">
    <property type="entry name" value="ODORANT RECEPTOR"/>
    <property type="match status" value="1"/>
</dbReference>
<reference evidence="11" key="1">
    <citation type="journal article" name="PLoS ONE">
        <title>Identification of chemosensory genes from the antennal transcriptome of Semiothisa cinerearia.</title>
        <authorList>
            <person name="Liu P."/>
            <person name="Zhang X."/>
            <person name="Meng R."/>
            <person name="Liu C."/>
            <person name="Li M."/>
            <person name="Zhang T."/>
        </authorList>
    </citation>
    <scope>NUCLEOTIDE SEQUENCE</scope>
</reference>
<organism evidence="11">
    <name type="scientific">Semiothisa cinerearia</name>
    <dbReference type="NCBI Taxonomy" id="2249628"/>
    <lineage>
        <taxon>Eukaryota</taxon>
        <taxon>Metazoa</taxon>
        <taxon>Ecdysozoa</taxon>
        <taxon>Arthropoda</taxon>
        <taxon>Hexapoda</taxon>
        <taxon>Insecta</taxon>
        <taxon>Pterygota</taxon>
        <taxon>Neoptera</taxon>
        <taxon>Endopterygota</taxon>
        <taxon>Lepidoptera</taxon>
        <taxon>Glossata</taxon>
        <taxon>Ditrysia</taxon>
        <taxon>Geometroidea</taxon>
        <taxon>Geometridae</taxon>
        <taxon>Ennominae</taxon>
        <taxon>Semiothisa</taxon>
    </lineage>
</organism>
<evidence type="ECO:0000256" key="5">
    <source>
        <dbReference type="ARBA" id="ARBA00022725"/>
    </source>
</evidence>
<keyword evidence="2" id="KW-1003">Cell membrane</keyword>
<keyword evidence="7 10" id="KW-0472">Membrane</keyword>
<feature type="transmembrane region" description="Helical" evidence="10">
    <location>
        <begin position="94"/>
        <end position="111"/>
    </location>
</feature>
<evidence type="ECO:0000256" key="2">
    <source>
        <dbReference type="ARBA" id="ARBA00022475"/>
    </source>
</evidence>
<dbReference type="AlphaFoldDB" id="A0A889XL89"/>
<comment type="subcellular location">
    <subcellularLocation>
        <location evidence="1 10">Cell membrane</location>
        <topology evidence="1 10">Multi-pass membrane protein</topology>
    </subcellularLocation>
</comment>
<feature type="transmembrane region" description="Helical" evidence="10">
    <location>
        <begin position="53"/>
        <end position="74"/>
    </location>
</feature>
<accession>A0A889XL89</accession>
<dbReference type="PANTHER" id="PTHR21137:SF35">
    <property type="entry name" value="ODORANT RECEPTOR 19A-RELATED"/>
    <property type="match status" value="1"/>
</dbReference>
<evidence type="ECO:0000256" key="6">
    <source>
        <dbReference type="ARBA" id="ARBA00022989"/>
    </source>
</evidence>
<keyword evidence="8 10" id="KW-0675">Receptor</keyword>
<sequence>MIFTRYKKRFLVYLNKENFDHMEGLIDPFEFHSLFLVMAKLFSVMDYKEIPKWMYISPICSAASAVSAGTIFLISSVEYVRTFKVHALTECGTYLMIMCYKFLILCSIVNGKKHYHNFLQALRDDFHYICTRGFKYRDRFFANQRVTFRACVFVAIFIGSMGGGMAILACIAVLVALHRREEGAVRPLPFPFWLFGVNLHASPAYEMLFLSSMLFTFFHTYLYIFMMMSQVLWIREITCKADIIRWNLQDLLVDVSPARNNEEENYYTALIKHRMRDIIMMHHSMIKLTEDYAAVFKKCLLYEQMLASPIICMTAYCFAEKFDAGEIQLILLVLCTAVIVVVFVPSYLCTHLLEKCQSISDACWDIPFWNAGPVVRVYLVLMMQRSLRPLPIVAAGFDDISLQTYSNIMTRSYSCFNMLRQADFNFS</sequence>
<keyword evidence="5 10" id="KW-0552">Olfaction</keyword>
<feature type="transmembrane region" description="Helical" evidence="10">
    <location>
        <begin position="329"/>
        <end position="348"/>
    </location>
</feature>
<dbReference type="EMBL" id="MT380378">
    <property type="protein sequence ID" value="QRF70968.1"/>
    <property type="molecule type" value="mRNA"/>
</dbReference>
<dbReference type="GO" id="GO:0005549">
    <property type="term" value="F:odorant binding"/>
    <property type="evidence" value="ECO:0007669"/>
    <property type="project" value="InterPro"/>
</dbReference>
<proteinExistence type="evidence at transcript level"/>
<evidence type="ECO:0000256" key="9">
    <source>
        <dbReference type="ARBA" id="ARBA00023224"/>
    </source>
</evidence>
<dbReference type="InterPro" id="IPR004117">
    <property type="entry name" value="7tm6_olfct_rcpt"/>
</dbReference>
<protein>
    <recommendedName>
        <fullName evidence="10">Odorant receptor</fullName>
    </recommendedName>
</protein>
<dbReference type="GO" id="GO:0007165">
    <property type="term" value="P:signal transduction"/>
    <property type="evidence" value="ECO:0007669"/>
    <property type="project" value="UniProtKB-KW"/>
</dbReference>
<evidence type="ECO:0000256" key="1">
    <source>
        <dbReference type="ARBA" id="ARBA00004651"/>
    </source>
</evidence>
<evidence type="ECO:0000256" key="4">
    <source>
        <dbReference type="ARBA" id="ARBA00022692"/>
    </source>
</evidence>
<feature type="transmembrane region" description="Helical" evidence="10">
    <location>
        <begin position="146"/>
        <end position="177"/>
    </location>
</feature>
<comment type="similarity">
    <text evidence="10">Belongs to the insect chemoreceptor superfamily. Heteromeric odorant receptor channel (TC 1.A.69) family.</text>
</comment>
<evidence type="ECO:0000256" key="8">
    <source>
        <dbReference type="ARBA" id="ARBA00023170"/>
    </source>
</evidence>
<keyword evidence="9 10" id="KW-0807">Transducer</keyword>